<reference evidence="8" key="1">
    <citation type="submission" date="2023-06" db="EMBL/GenBank/DDBJ databases">
        <title>Genome-scale phylogeny and comparative genomics of the fungal order Sordariales.</title>
        <authorList>
            <consortium name="Lawrence Berkeley National Laboratory"/>
            <person name="Hensen N."/>
            <person name="Bonometti L."/>
            <person name="Westerberg I."/>
            <person name="Brannstrom I.O."/>
            <person name="Guillou S."/>
            <person name="Cros-Aarteil S."/>
            <person name="Calhoun S."/>
            <person name="Haridas S."/>
            <person name="Kuo A."/>
            <person name="Mondo S."/>
            <person name="Pangilinan J."/>
            <person name="Riley R."/>
            <person name="Labutti K."/>
            <person name="Andreopoulos B."/>
            <person name="Lipzen A."/>
            <person name="Chen C."/>
            <person name="Yanf M."/>
            <person name="Daum C."/>
            <person name="Ng V."/>
            <person name="Clum A."/>
            <person name="Steindorff A."/>
            <person name="Ohm R."/>
            <person name="Martin F."/>
            <person name="Silar P."/>
            <person name="Natvig D."/>
            <person name="Lalanne C."/>
            <person name="Gautier V."/>
            <person name="Ament-Velasquez S.L."/>
            <person name="Kruys A."/>
            <person name="Hutchinson M.I."/>
            <person name="Powell A.J."/>
            <person name="Barry K."/>
            <person name="Miller A.N."/>
            <person name="Grigoriev I.V."/>
            <person name="Debuchy R."/>
            <person name="Gladieux P."/>
            <person name="Thoren M.H."/>
            <person name="Johannesson H."/>
        </authorList>
    </citation>
    <scope>NUCLEOTIDE SEQUENCE</scope>
    <source>
        <strain evidence="8">CBS 540.89</strain>
    </source>
</reference>
<dbReference type="Proteomes" id="UP001172159">
    <property type="component" value="Unassembled WGS sequence"/>
</dbReference>
<dbReference type="PRINTS" id="PR00465">
    <property type="entry name" value="EP450IV"/>
</dbReference>
<name>A0AA40BL83_9PEZI</name>
<feature type="binding site" description="axial binding residue" evidence="7">
    <location>
        <position position="492"/>
    </location>
    <ligand>
        <name>heme</name>
        <dbReference type="ChEBI" id="CHEBI:30413"/>
    </ligand>
    <ligandPart>
        <name>Fe</name>
        <dbReference type="ChEBI" id="CHEBI:18248"/>
    </ligandPart>
</feature>
<organism evidence="8 9">
    <name type="scientific">Apiosordaria backusii</name>
    <dbReference type="NCBI Taxonomy" id="314023"/>
    <lineage>
        <taxon>Eukaryota</taxon>
        <taxon>Fungi</taxon>
        <taxon>Dikarya</taxon>
        <taxon>Ascomycota</taxon>
        <taxon>Pezizomycotina</taxon>
        <taxon>Sordariomycetes</taxon>
        <taxon>Sordariomycetidae</taxon>
        <taxon>Sordariales</taxon>
        <taxon>Lasiosphaeriaceae</taxon>
        <taxon>Apiosordaria</taxon>
    </lineage>
</organism>
<dbReference type="EMBL" id="JAUKTV010000006">
    <property type="protein sequence ID" value="KAK0736166.1"/>
    <property type="molecule type" value="Genomic_DNA"/>
</dbReference>
<dbReference type="SUPFAM" id="SSF48264">
    <property type="entry name" value="Cytochrome P450"/>
    <property type="match status" value="1"/>
</dbReference>
<dbReference type="Pfam" id="PF00067">
    <property type="entry name" value="p450"/>
    <property type="match status" value="1"/>
</dbReference>
<keyword evidence="4 7" id="KW-0479">Metal-binding</keyword>
<evidence type="ECO:0000256" key="6">
    <source>
        <dbReference type="ARBA" id="ARBA00023033"/>
    </source>
</evidence>
<keyword evidence="9" id="KW-1185">Reference proteome</keyword>
<sequence>MASPVSHALNEWLTERPYLAVFIAATVILLPALTILRSPEDETAVPKLPAAIPYVTNTYHYMTNMKTFLNRSRAHLTKTSKDIISWNLTPWTKVYLITSPRHIHALFRSTPAISSDKFFHMICEHIWGAPLADRAKFLADKSGRSKVPLPGYEDTPANQRYFARMHAIIHKHLAVTAKANALAATYQRFFEEELERRFPVGETVIEGVTRLLRVHMANAATETIAGKGIMKRWPNLIDMLWQFDEIAASLVWGLPRWMNRSSCRTRDSLRDACAQYVEEELEKGFDLKGEQADWEPVMGSSFQRELIRWMRGAGFSKEAIGGAIMVMMIFGTNANSIPVTVWCLIEIIKDKSLLETVREEVMTTWETDPSTGARTINLRKLLALPFLQSVYAEAMRLHVSMNVTREVTAPFDLGSYKLDKGSLIQACTEISHLDEDVWGKKEHPASEFWAARHVIYVERVDESGMIVKRVPEFSMAWRQNDWFPYGGGIAICPGRHFAKQEIMMTVAILVTRFDLDFVEWVNKDGTPSDRPAQDDVSYAGAAAVPPDREMKVRFTRRW</sequence>
<dbReference type="CDD" id="cd11040">
    <property type="entry name" value="CYP7_CYP8-like"/>
    <property type="match status" value="1"/>
</dbReference>
<dbReference type="InterPro" id="IPR050529">
    <property type="entry name" value="CYP450_sterol_14alpha_dmase"/>
</dbReference>
<accession>A0AA40BL83</accession>
<dbReference type="InterPro" id="IPR001128">
    <property type="entry name" value="Cyt_P450"/>
</dbReference>
<evidence type="ECO:0000256" key="5">
    <source>
        <dbReference type="ARBA" id="ARBA00023004"/>
    </source>
</evidence>
<evidence type="ECO:0000313" key="9">
    <source>
        <dbReference type="Proteomes" id="UP001172159"/>
    </source>
</evidence>
<evidence type="ECO:0000256" key="2">
    <source>
        <dbReference type="ARBA" id="ARBA00010617"/>
    </source>
</evidence>
<comment type="cofactor">
    <cofactor evidence="1 7">
        <name>heme</name>
        <dbReference type="ChEBI" id="CHEBI:30413"/>
    </cofactor>
</comment>
<evidence type="ECO:0000256" key="1">
    <source>
        <dbReference type="ARBA" id="ARBA00001971"/>
    </source>
</evidence>
<dbReference type="InterPro" id="IPR036396">
    <property type="entry name" value="Cyt_P450_sf"/>
</dbReference>
<evidence type="ECO:0000256" key="4">
    <source>
        <dbReference type="ARBA" id="ARBA00022723"/>
    </source>
</evidence>
<evidence type="ECO:0000313" key="8">
    <source>
        <dbReference type="EMBL" id="KAK0736166.1"/>
    </source>
</evidence>
<evidence type="ECO:0000256" key="3">
    <source>
        <dbReference type="ARBA" id="ARBA00022617"/>
    </source>
</evidence>
<dbReference type="GO" id="GO:0020037">
    <property type="term" value="F:heme binding"/>
    <property type="evidence" value="ECO:0007669"/>
    <property type="project" value="InterPro"/>
</dbReference>
<dbReference type="InterPro" id="IPR002403">
    <property type="entry name" value="Cyt_P450_E_grp-IV"/>
</dbReference>
<dbReference type="Gene3D" id="1.10.630.10">
    <property type="entry name" value="Cytochrome P450"/>
    <property type="match status" value="1"/>
</dbReference>
<comment type="caution">
    <text evidence="8">The sequence shown here is derived from an EMBL/GenBank/DDBJ whole genome shotgun (WGS) entry which is preliminary data.</text>
</comment>
<dbReference type="GO" id="GO:0016705">
    <property type="term" value="F:oxidoreductase activity, acting on paired donors, with incorporation or reduction of molecular oxygen"/>
    <property type="evidence" value="ECO:0007669"/>
    <property type="project" value="InterPro"/>
</dbReference>
<protein>
    <submittedName>
        <fullName evidence="8">Cytochrome P450</fullName>
    </submittedName>
</protein>
<comment type="similarity">
    <text evidence="2">Belongs to the cytochrome P450 family.</text>
</comment>
<dbReference type="GO" id="GO:0008395">
    <property type="term" value="F:steroid hydroxylase activity"/>
    <property type="evidence" value="ECO:0007669"/>
    <property type="project" value="TreeGrafter"/>
</dbReference>
<dbReference type="GO" id="GO:0005506">
    <property type="term" value="F:iron ion binding"/>
    <property type="evidence" value="ECO:0007669"/>
    <property type="project" value="InterPro"/>
</dbReference>
<keyword evidence="6" id="KW-0560">Oxidoreductase</keyword>
<evidence type="ECO:0000256" key="7">
    <source>
        <dbReference type="PIRSR" id="PIRSR602403-1"/>
    </source>
</evidence>
<keyword evidence="3 7" id="KW-0349">Heme</keyword>
<proteinExistence type="inferred from homology"/>
<keyword evidence="5 7" id="KW-0408">Iron</keyword>
<keyword evidence="6" id="KW-0503">Monooxygenase</keyword>
<gene>
    <name evidence="8" type="ORF">B0T21DRAFT_289173</name>
</gene>
<dbReference type="AlphaFoldDB" id="A0AA40BL83"/>
<dbReference type="PANTHER" id="PTHR24304:SF2">
    <property type="entry name" value="24-HYDROXYCHOLESTEROL 7-ALPHA-HYDROXYLASE"/>
    <property type="match status" value="1"/>
</dbReference>
<dbReference type="PANTHER" id="PTHR24304">
    <property type="entry name" value="CYTOCHROME P450 FAMILY 7"/>
    <property type="match status" value="1"/>
</dbReference>